<organism evidence="1 2">
    <name type="scientific">Trifolium pratense</name>
    <name type="common">Red clover</name>
    <dbReference type="NCBI Taxonomy" id="57577"/>
    <lineage>
        <taxon>Eukaryota</taxon>
        <taxon>Viridiplantae</taxon>
        <taxon>Streptophyta</taxon>
        <taxon>Embryophyta</taxon>
        <taxon>Tracheophyta</taxon>
        <taxon>Spermatophyta</taxon>
        <taxon>Magnoliopsida</taxon>
        <taxon>eudicotyledons</taxon>
        <taxon>Gunneridae</taxon>
        <taxon>Pentapetalae</taxon>
        <taxon>rosids</taxon>
        <taxon>fabids</taxon>
        <taxon>Fabales</taxon>
        <taxon>Fabaceae</taxon>
        <taxon>Papilionoideae</taxon>
        <taxon>50 kb inversion clade</taxon>
        <taxon>NPAAA clade</taxon>
        <taxon>Hologalegina</taxon>
        <taxon>IRL clade</taxon>
        <taxon>Trifolieae</taxon>
        <taxon>Trifolium</taxon>
    </lineage>
</organism>
<dbReference type="EMBL" id="CASHSV030000109">
    <property type="protein sequence ID" value="CAJ2646893.1"/>
    <property type="molecule type" value="Genomic_DNA"/>
</dbReference>
<gene>
    <name evidence="1" type="ORF">MILVUS5_LOCUS15524</name>
</gene>
<proteinExistence type="predicted"/>
<evidence type="ECO:0000313" key="2">
    <source>
        <dbReference type="Proteomes" id="UP001177021"/>
    </source>
</evidence>
<name>A0ACB0JTW1_TRIPR</name>
<keyword evidence="2" id="KW-1185">Reference proteome</keyword>
<sequence>MKPFCILLCLYLHLLFMFTLNLMWFGPNPNKIVVEALGNQTDHLALLKFKELISNDPNRVLNSWNSSVHFCKWHGVTCNPMHQRVIKLNLEGYELHGSLSPYVANLTFLIKLNLMNNSFFREIPPELGQLLQLQQLHLVGNLFSGEIPTNLTYCFNLKSLLLGSNKLIGKIPTEIGSLKKLQYVEIWKNNLTGEFPSSIGNLSSLMIFSFTYNNIEGNIPQEICRLKNMTFLTMGNNNLSGIIPSCLFNMSSLSTLSISTNNFHGSLPPNMFHTLPNLQTLAFGMNLISGPIPTSIINASSSLALLDFGSNYFVGQVPTLGILKDLNILNLENNNLGDNSTNDLDFLKSLTNCSKLYFLSIRLNNFGGMLPSSIGNLSTKLNILILGSNQISGKIPPELGHLVGLTLLNMELNHFDGIIPTTFKMFQNMQKLIMGENKLLGDIPPFIGNLSQLYYLDLQHNIFEGNIPPSIGNCQKLQYLDFSQNKLRGTIPLEVFNLFSLTNLLNLSHNSLSGSLPREVGLLKNINWLDISENHLFGNIPETIGECISLEYLNLQGNSFNGTIPSSLASHKGLRHLDLSRNQFYGPIPDAMQNISSLEYLNVSFNMLEGEVPIYGVFGNATQVEIIGNNKLCGGIAQLHLPPCHIKGIKHTKHHKVRLIIVIVSVVSFLLILSFIITIYWMRKRNQKRSFDSPPIDQLTKVSYQALHRGTDGFSTRNLIGSGSFGSVYRGNLVSEDNFVAVKVLNLQKQGAHKSFIVECNALKNIRHRNLVKILTCCSSTDYKGQEFKALVFDYMKNGSLEQWLHPEILNAEPPTTLDLSHRLNIIIDVASALHYLHQECEQLVLHCDLKPSNVLLDDDMVAHVSDFGIARLISVIGDTSHKDTTSTIGIKGTVGYAPPEYALGSEVSTFGDMYSFGVLVLEMLTGRRPTDEVYGDGQNLHNFVANSFPDNLIKILDPHLLSRDGEVAMEDQNRENLIPLLSREECLVSLFRIGLICSLESPKERMNIAYVTRELSIIKKTFFSGVRSHN</sequence>
<reference evidence="1" key="1">
    <citation type="submission" date="2023-10" db="EMBL/GenBank/DDBJ databases">
        <authorList>
            <person name="Rodriguez Cubillos JULIANA M."/>
            <person name="De Vega J."/>
        </authorList>
    </citation>
    <scope>NUCLEOTIDE SEQUENCE</scope>
</reference>
<evidence type="ECO:0000313" key="1">
    <source>
        <dbReference type="EMBL" id="CAJ2646893.1"/>
    </source>
</evidence>
<dbReference type="Proteomes" id="UP001177021">
    <property type="component" value="Unassembled WGS sequence"/>
</dbReference>
<accession>A0ACB0JTW1</accession>
<comment type="caution">
    <text evidence="1">The sequence shown here is derived from an EMBL/GenBank/DDBJ whole genome shotgun (WGS) entry which is preliminary data.</text>
</comment>
<protein>
    <submittedName>
        <fullName evidence="1">Uncharacterized protein</fullName>
    </submittedName>
</protein>